<accession>X1DU81</accession>
<dbReference type="EMBL" id="BART01041168">
    <property type="protein sequence ID" value="GAH23732.1"/>
    <property type="molecule type" value="Genomic_DNA"/>
</dbReference>
<dbReference type="AlphaFoldDB" id="X1DU81"/>
<organism evidence="1">
    <name type="scientific">marine sediment metagenome</name>
    <dbReference type="NCBI Taxonomy" id="412755"/>
    <lineage>
        <taxon>unclassified sequences</taxon>
        <taxon>metagenomes</taxon>
        <taxon>ecological metagenomes</taxon>
    </lineage>
</organism>
<feature type="non-terminal residue" evidence="1">
    <location>
        <position position="1"/>
    </location>
</feature>
<protein>
    <recommendedName>
        <fullName evidence="2">DUF559 domain-containing protein</fullName>
    </recommendedName>
</protein>
<sequence length="50" mass="5874">WHNYLKDARKDKKLKELGYEVIRLKESDVLNADNINNFILTSLKQVALSQ</sequence>
<evidence type="ECO:0000313" key="1">
    <source>
        <dbReference type="EMBL" id="GAH23732.1"/>
    </source>
</evidence>
<name>X1DU81_9ZZZZ</name>
<comment type="caution">
    <text evidence="1">The sequence shown here is derived from an EMBL/GenBank/DDBJ whole genome shotgun (WGS) entry which is preliminary data.</text>
</comment>
<evidence type="ECO:0008006" key="2">
    <source>
        <dbReference type="Google" id="ProtNLM"/>
    </source>
</evidence>
<dbReference type="Gene3D" id="3.40.960.10">
    <property type="entry name" value="VSR Endonuclease"/>
    <property type="match status" value="1"/>
</dbReference>
<proteinExistence type="predicted"/>
<reference evidence="1" key="1">
    <citation type="journal article" date="2014" name="Front. Microbiol.">
        <title>High frequency of phylogenetically diverse reductive dehalogenase-homologous genes in deep subseafloor sedimentary metagenomes.</title>
        <authorList>
            <person name="Kawai M."/>
            <person name="Futagami T."/>
            <person name="Toyoda A."/>
            <person name="Takaki Y."/>
            <person name="Nishi S."/>
            <person name="Hori S."/>
            <person name="Arai W."/>
            <person name="Tsubouchi T."/>
            <person name="Morono Y."/>
            <person name="Uchiyama I."/>
            <person name="Ito T."/>
            <person name="Fujiyama A."/>
            <person name="Inagaki F."/>
            <person name="Takami H."/>
        </authorList>
    </citation>
    <scope>NUCLEOTIDE SEQUENCE</scope>
    <source>
        <strain evidence="1">Expedition CK06-06</strain>
    </source>
</reference>
<gene>
    <name evidence="1" type="ORF">S01H4_66459</name>
</gene>